<dbReference type="AlphaFoldDB" id="A0A6L5QCZ3"/>
<keyword evidence="3" id="KW-1185">Reference proteome</keyword>
<dbReference type="Gene3D" id="3.40.50.720">
    <property type="entry name" value="NAD(P)-binding Rossmann-like Domain"/>
    <property type="match status" value="1"/>
</dbReference>
<dbReference type="NCBIfam" id="NF004805">
    <property type="entry name" value="PRK06153.1-4"/>
    <property type="match status" value="1"/>
</dbReference>
<dbReference type="NCBIfam" id="NF004802">
    <property type="entry name" value="PRK06153.1-1"/>
    <property type="match status" value="1"/>
</dbReference>
<dbReference type="RefSeq" id="WP_154362104.1">
    <property type="nucleotide sequence ID" value="NZ_WKJM01000003.1"/>
</dbReference>
<reference evidence="2 3" key="1">
    <citation type="submission" date="2019-11" db="EMBL/GenBank/DDBJ databases">
        <title>Novel species isolated from a subtropical stream in China.</title>
        <authorList>
            <person name="Lu H."/>
        </authorList>
    </citation>
    <scope>NUCLEOTIDE SEQUENCE [LARGE SCALE GENOMIC DNA]</scope>
    <source>
        <strain evidence="2 3">FT25W</strain>
    </source>
</reference>
<sequence>MSLELFNRNPDLARLRAEGYLVRIEGSLLVLREVPYVDSQRRVRTGTLVSTLDLAGDQTRKPETHVIHWDGDFPCNADGSPLPGISHQAPNTNLGFGLTARHSFSSKPSQDGYPDYYAKMSTYATILAGPAAVLQPGLSPRLNRSPDVEDEQSVFNYLDTASSRVGLGELASKLKNEVVGILGTGGTGGYILDLVAKTPVREIRLFDDDDFLSHNAFRAPGAPSLEQLRDAPKKVHYLKGIYERMHRGIVAHAVKMNAETLGLLDGITFAFISMDAGEEKRAVVAKLEALGVPFIDVGMGLELSNGSLGGILRVTTSTPAKRDHVHAGRISFAGGGGHDVYASNIQVADLNALNACLAVVKWKKLRGFYRDLENEHHSTYTTDGGMLLNGDQS</sequence>
<dbReference type="GO" id="GO:0008641">
    <property type="term" value="F:ubiquitin-like modifier activating enzyme activity"/>
    <property type="evidence" value="ECO:0007669"/>
    <property type="project" value="InterPro"/>
</dbReference>
<protein>
    <submittedName>
        <fullName evidence="2">ThiF family adenylyltransferase</fullName>
    </submittedName>
</protein>
<feature type="domain" description="DUF6791" evidence="1">
    <location>
        <begin position="10"/>
        <end position="160"/>
    </location>
</feature>
<keyword evidence="2" id="KW-0548">Nucleotidyltransferase</keyword>
<evidence type="ECO:0000259" key="1">
    <source>
        <dbReference type="Pfam" id="PF20590"/>
    </source>
</evidence>
<comment type="caution">
    <text evidence="2">The sequence shown here is derived from an EMBL/GenBank/DDBJ whole genome shotgun (WGS) entry which is preliminary data.</text>
</comment>
<keyword evidence="2" id="KW-0808">Transferase</keyword>
<proteinExistence type="predicted"/>
<dbReference type="InterPro" id="IPR035985">
    <property type="entry name" value="Ubiquitin-activating_enz"/>
</dbReference>
<name>A0A6L5QCZ3_9BURK</name>
<gene>
    <name evidence="2" type="ORF">GJ697_04755</name>
</gene>
<dbReference type="Proteomes" id="UP000481037">
    <property type="component" value="Unassembled WGS sequence"/>
</dbReference>
<accession>A0A6L5QCZ3</accession>
<dbReference type="Pfam" id="PF20590">
    <property type="entry name" value="DUF6791"/>
    <property type="match status" value="1"/>
</dbReference>
<dbReference type="EMBL" id="WKJM01000003">
    <property type="protein sequence ID" value="MRX07142.1"/>
    <property type="molecule type" value="Genomic_DNA"/>
</dbReference>
<organism evidence="2 3">
    <name type="scientific">Duganella alba</name>
    <dbReference type="NCBI Taxonomy" id="2666081"/>
    <lineage>
        <taxon>Bacteria</taxon>
        <taxon>Pseudomonadati</taxon>
        <taxon>Pseudomonadota</taxon>
        <taxon>Betaproteobacteria</taxon>
        <taxon>Burkholderiales</taxon>
        <taxon>Oxalobacteraceae</taxon>
        <taxon>Telluria group</taxon>
        <taxon>Duganella</taxon>
    </lineage>
</organism>
<dbReference type="InterPro" id="IPR046741">
    <property type="entry name" value="DUF6791"/>
</dbReference>
<dbReference type="NCBIfam" id="NF004804">
    <property type="entry name" value="PRK06153.1-3"/>
    <property type="match status" value="1"/>
</dbReference>
<dbReference type="SUPFAM" id="SSF69572">
    <property type="entry name" value="Activating enzymes of the ubiquitin-like proteins"/>
    <property type="match status" value="1"/>
</dbReference>
<evidence type="ECO:0000313" key="2">
    <source>
        <dbReference type="EMBL" id="MRX07142.1"/>
    </source>
</evidence>
<evidence type="ECO:0000313" key="3">
    <source>
        <dbReference type="Proteomes" id="UP000481037"/>
    </source>
</evidence>
<dbReference type="GO" id="GO:0016779">
    <property type="term" value="F:nucleotidyltransferase activity"/>
    <property type="evidence" value="ECO:0007669"/>
    <property type="project" value="UniProtKB-KW"/>
</dbReference>